<dbReference type="InterPro" id="IPR011009">
    <property type="entry name" value="Kinase-like_dom_sf"/>
</dbReference>
<organism evidence="2 3">
    <name type="scientific">Eucalyptus globulus</name>
    <name type="common">Tasmanian blue gum</name>
    <dbReference type="NCBI Taxonomy" id="34317"/>
    <lineage>
        <taxon>Eukaryota</taxon>
        <taxon>Viridiplantae</taxon>
        <taxon>Streptophyta</taxon>
        <taxon>Embryophyta</taxon>
        <taxon>Tracheophyta</taxon>
        <taxon>Spermatophyta</taxon>
        <taxon>Magnoliopsida</taxon>
        <taxon>eudicotyledons</taxon>
        <taxon>Gunneridae</taxon>
        <taxon>Pentapetalae</taxon>
        <taxon>rosids</taxon>
        <taxon>malvids</taxon>
        <taxon>Myrtales</taxon>
        <taxon>Myrtaceae</taxon>
        <taxon>Myrtoideae</taxon>
        <taxon>Eucalypteae</taxon>
        <taxon>Eucalyptus</taxon>
    </lineage>
</organism>
<name>A0ABD3J6L4_EUCGL</name>
<dbReference type="SMART" id="SM00220">
    <property type="entry name" value="S_TKc"/>
    <property type="match status" value="1"/>
</dbReference>
<sequence>MLCSIAFVLYFRQTCPGLRERAEECKAYPIFLHADRALYNVLLVFSNNGDEVKISDFVEGRETGRGRVAGDAHVYGARVRELQRVRAALGRMGARVRGGGDGDGEAGGGDGGGEELYNVLLEYAAGGSLPDSMKSRGKPLSEPEIRRHARSILEGLEFVHSKGFVHCDVKLQNILVFSNNGDEVKIADFWRGTLMYMAPESVNCNEYEPPSDVWALGCAVVEMATGRPAWGLRAVPNAYALMIRIGVGDEILEIPEDLSEQGKDFLMKCFAKNPKKRWTAGMLLKHPFLALDRVNNDEEVVRDCGVDDFADSCPRCHSDFQDWVSLQQSGTSWESGSGSLLPSSEVDSDPSFVTEHAALEVSVVGERLLQERPNWEHYEDWVTVR</sequence>
<evidence type="ECO:0000313" key="2">
    <source>
        <dbReference type="EMBL" id="KAL3722118.1"/>
    </source>
</evidence>
<dbReference type="InterPro" id="IPR008271">
    <property type="entry name" value="Ser/Thr_kinase_AS"/>
</dbReference>
<accession>A0ABD3J6L4</accession>
<keyword evidence="3" id="KW-1185">Reference proteome</keyword>
<gene>
    <name evidence="2" type="ORF">ACJRO7_034473</name>
</gene>
<dbReference type="PROSITE" id="PS00108">
    <property type="entry name" value="PROTEIN_KINASE_ST"/>
    <property type="match status" value="1"/>
</dbReference>
<dbReference type="AlphaFoldDB" id="A0ABD3J6L4"/>
<dbReference type="Pfam" id="PF00069">
    <property type="entry name" value="Pkinase"/>
    <property type="match status" value="1"/>
</dbReference>
<evidence type="ECO:0000259" key="1">
    <source>
        <dbReference type="PROSITE" id="PS50011"/>
    </source>
</evidence>
<dbReference type="PROSITE" id="PS50011">
    <property type="entry name" value="PROTEIN_KINASE_DOM"/>
    <property type="match status" value="1"/>
</dbReference>
<protein>
    <recommendedName>
        <fullName evidence="1">Protein kinase domain-containing protein</fullName>
    </recommendedName>
</protein>
<dbReference type="SUPFAM" id="SSF56112">
    <property type="entry name" value="Protein kinase-like (PK-like)"/>
    <property type="match status" value="1"/>
</dbReference>
<dbReference type="InterPro" id="IPR052751">
    <property type="entry name" value="Plant_MAPKKK"/>
</dbReference>
<dbReference type="PANTHER" id="PTHR48011:SF18">
    <property type="entry name" value="MITOGEN-ACTIVATED PROTEIN KINASE KINASE KINASE 19-RELATED"/>
    <property type="match status" value="1"/>
</dbReference>
<dbReference type="EMBL" id="JBJKBG010000009">
    <property type="protein sequence ID" value="KAL3722118.1"/>
    <property type="molecule type" value="Genomic_DNA"/>
</dbReference>
<dbReference type="Gene3D" id="1.10.510.10">
    <property type="entry name" value="Transferase(Phosphotransferase) domain 1"/>
    <property type="match status" value="1"/>
</dbReference>
<dbReference type="PANTHER" id="PTHR48011">
    <property type="entry name" value="CCR4-NOT TRANSCRIPTIONAL COMPLEX SUBUNIT CAF120-RELATED"/>
    <property type="match status" value="1"/>
</dbReference>
<proteinExistence type="predicted"/>
<evidence type="ECO:0000313" key="3">
    <source>
        <dbReference type="Proteomes" id="UP001634007"/>
    </source>
</evidence>
<dbReference type="InterPro" id="IPR000719">
    <property type="entry name" value="Prot_kinase_dom"/>
</dbReference>
<comment type="caution">
    <text evidence="2">The sequence shown here is derived from an EMBL/GenBank/DDBJ whole genome shotgun (WGS) entry which is preliminary data.</text>
</comment>
<reference evidence="2 3" key="1">
    <citation type="submission" date="2024-11" db="EMBL/GenBank/DDBJ databases">
        <title>Chromosome-level genome assembly of Eucalyptus globulus Labill. provides insights into its genome evolution.</title>
        <authorList>
            <person name="Li X."/>
        </authorList>
    </citation>
    <scope>NUCLEOTIDE SEQUENCE [LARGE SCALE GENOMIC DNA]</scope>
    <source>
        <strain evidence="2">CL2024</strain>
        <tissue evidence="2">Fresh tender leaves</tissue>
    </source>
</reference>
<feature type="domain" description="Protein kinase" evidence="1">
    <location>
        <begin position="1"/>
        <end position="289"/>
    </location>
</feature>
<dbReference type="Proteomes" id="UP001634007">
    <property type="component" value="Unassembled WGS sequence"/>
</dbReference>